<dbReference type="InterPro" id="IPR003661">
    <property type="entry name" value="HisK_dim/P_dom"/>
</dbReference>
<dbReference type="CDD" id="cd00075">
    <property type="entry name" value="HATPase"/>
    <property type="match status" value="1"/>
</dbReference>
<evidence type="ECO:0000256" key="1">
    <source>
        <dbReference type="ARBA" id="ARBA00000085"/>
    </source>
</evidence>
<evidence type="ECO:0000256" key="11">
    <source>
        <dbReference type="ARBA" id="ARBA00022989"/>
    </source>
</evidence>
<keyword evidence="9" id="KW-0418">Kinase</keyword>
<proteinExistence type="predicted"/>
<feature type="transmembrane region" description="Helical" evidence="17">
    <location>
        <begin position="177"/>
        <end position="202"/>
    </location>
</feature>
<evidence type="ECO:0000256" key="6">
    <source>
        <dbReference type="ARBA" id="ARBA00022679"/>
    </source>
</evidence>
<keyword evidence="22" id="KW-1185">Reference proteome</keyword>
<name>A0A8J3BKP2_9ACTN</name>
<dbReference type="Pfam" id="PF00512">
    <property type="entry name" value="HisKA"/>
    <property type="match status" value="1"/>
</dbReference>
<evidence type="ECO:0000256" key="16">
    <source>
        <dbReference type="SAM" id="MobiDB-lite"/>
    </source>
</evidence>
<evidence type="ECO:0000313" key="21">
    <source>
        <dbReference type="EMBL" id="GGK17751.1"/>
    </source>
</evidence>
<protein>
    <recommendedName>
        <fullName evidence="14">Sensor-like histidine kinase SenX3</fullName>
        <ecNumber evidence="4">2.7.13.3</ecNumber>
    </recommendedName>
</protein>
<dbReference type="InterPro" id="IPR036890">
    <property type="entry name" value="HATPase_C_sf"/>
</dbReference>
<dbReference type="Gene3D" id="3.30.450.20">
    <property type="entry name" value="PAS domain"/>
    <property type="match status" value="2"/>
</dbReference>
<dbReference type="PRINTS" id="PR00344">
    <property type="entry name" value="BCTRLSENSOR"/>
</dbReference>
<feature type="transmembrane region" description="Helical" evidence="17">
    <location>
        <begin position="79"/>
        <end position="100"/>
    </location>
</feature>
<evidence type="ECO:0000256" key="2">
    <source>
        <dbReference type="ARBA" id="ARBA00004141"/>
    </source>
</evidence>
<dbReference type="GO" id="GO:0000155">
    <property type="term" value="F:phosphorelay sensor kinase activity"/>
    <property type="evidence" value="ECO:0007669"/>
    <property type="project" value="InterPro"/>
</dbReference>
<accession>A0A8J3BKP2</accession>
<dbReference type="SUPFAM" id="SSF55874">
    <property type="entry name" value="ATPase domain of HSP90 chaperone/DNA topoisomerase II/histidine kinase"/>
    <property type="match status" value="1"/>
</dbReference>
<dbReference type="PANTHER" id="PTHR42878:SF7">
    <property type="entry name" value="SENSOR HISTIDINE KINASE GLRK"/>
    <property type="match status" value="1"/>
</dbReference>
<dbReference type="GO" id="GO:0030295">
    <property type="term" value="F:protein kinase activator activity"/>
    <property type="evidence" value="ECO:0007669"/>
    <property type="project" value="TreeGrafter"/>
</dbReference>
<dbReference type="Proteomes" id="UP000662200">
    <property type="component" value="Unassembled WGS sequence"/>
</dbReference>
<feature type="transmembrane region" description="Helical" evidence="17">
    <location>
        <begin position="229"/>
        <end position="248"/>
    </location>
</feature>
<keyword evidence="11 17" id="KW-1133">Transmembrane helix</keyword>
<dbReference type="PROSITE" id="PS50109">
    <property type="entry name" value="HIS_KIN"/>
    <property type="match status" value="1"/>
</dbReference>
<dbReference type="GO" id="GO:0005524">
    <property type="term" value="F:ATP binding"/>
    <property type="evidence" value="ECO:0007669"/>
    <property type="project" value="UniProtKB-KW"/>
</dbReference>
<evidence type="ECO:0000256" key="13">
    <source>
        <dbReference type="ARBA" id="ARBA00023136"/>
    </source>
</evidence>
<evidence type="ECO:0000259" key="19">
    <source>
        <dbReference type="PROSITE" id="PS50112"/>
    </source>
</evidence>
<dbReference type="EC" id="2.7.13.3" evidence="4"/>
<sequence length="678" mass="71075">MPRSPAVHRLPAALAVLAAAAAVTFGVGALLRWVAGGTGVPGGFGTPPPEAAVTLVLAGLGLLTAVGRPALPRRCATRVLGAAVAAFGLLGVVEHTGLVTRSPLGELARRLLDTEAAARPMSAATGCALLLLGVALALLDTRPPGYITWPQVFAPAAATIAGVTMLAFLFRETSVPAVGALVAMTPLSALGTLVLSMGIFAVRPEQGLLRRLESLGPGGTLARRVGPTVLLLPLGIAVLSGTVIQAGWGEPALTVALSTAAFALVLLMVLGGTARVIDAADAAQRGLVDALAAERDFTATLLRSLSEAVVVTDAQLQVIDVNPGACRLLGRRRESLVGQRPPYSWEERDAQTGAGLPRFVLRPDGARVPVLAMTAPVLDDQSRPRAYVSTFVDMTEQQRAEDRLARHTAEVERANAELQARADALVEAAAFKGDLMSIVSHEVSQPLSSVASLAELLTTEWADLPDDMRQELASKIDRNTRRLTGMINDMLLLFRLDAGVVSARRAAVPVAEVVETVADTLPPGAPVAADLDGQILALVDRGHLWQVLHHLVDNAVSYGDPPVEVTLERRPEGVVVAVRDHGVGIPEEDRPTLFERVARRSGDKKRVKGTGLGLFIVRHLVELNGGAIWYEPADPRGARLVVRLEAAGAATLPEPPATRPTAAAGTLAAPVRDESMTR</sequence>
<feature type="region of interest" description="Disordered" evidence="16">
    <location>
        <begin position="652"/>
        <end position="678"/>
    </location>
</feature>
<organism evidence="21 22">
    <name type="scientific">Pilimelia terevasa</name>
    <dbReference type="NCBI Taxonomy" id="53372"/>
    <lineage>
        <taxon>Bacteria</taxon>
        <taxon>Bacillati</taxon>
        <taxon>Actinomycetota</taxon>
        <taxon>Actinomycetes</taxon>
        <taxon>Micromonosporales</taxon>
        <taxon>Micromonosporaceae</taxon>
        <taxon>Pilimelia</taxon>
    </lineage>
</organism>
<dbReference type="GO" id="GO:0005886">
    <property type="term" value="C:plasma membrane"/>
    <property type="evidence" value="ECO:0007669"/>
    <property type="project" value="UniProtKB-SubCell"/>
</dbReference>
<dbReference type="SMART" id="SM00387">
    <property type="entry name" value="HATPase_c"/>
    <property type="match status" value="1"/>
</dbReference>
<dbReference type="GO" id="GO:0007234">
    <property type="term" value="P:osmosensory signaling via phosphorelay pathway"/>
    <property type="evidence" value="ECO:0007669"/>
    <property type="project" value="TreeGrafter"/>
</dbReference>
<dbReference type="InterPro" id="IPR004358">
    <property type="entry name" value="Sig_transdc_His_kin-like_C"/>
</dbReference>
<dbReference type="SMART" id="SM00388">
    <property type="entry name" value="HisKA"/>
    <property type="match status" value="1"/>
</dbReference>
<evidence type="ECO:0000256" key="17">
    <source>
        <dbReference type="SAM" id="Phobius"/>
    </source>
</evidence>
<feature type="transmembrane region" description="Helical" evidence="17">
    <location>
        <begin position="152"/>
        <end position="171"/>
    </location>
</feature>
<feature type="transmembrane region" description="Helical" evidence="17">
    <location>
        <begin position="12"/>
        <end position="31"/>
    </location>
</feature>
<keyword evidence="13 17" id="KW-0472">Membrane</keyword>
<evidence type="ECO:0000256" key="4">
    <source>
        <dbReference type="ARBA" id="ARBA00012438"/>
    </source>
</evidence>
<feature type="domain" description="Histidine kinase" evidence="18">
    <location>
        <begin position="438"/>
        <end position="648"/>
    </location>
</feature>
<comment type="caution">
    <text evidence="21">The sequence shown here is derived from an EMBL/GenBank/DDBJ whole genome shotgun (WGS) entry which is preliminary data.</text>
</comment>
<dbReference type="InterPro" id="IPR036097">
    <property type="entry name" value="HisK_dim/P_sf"/>
</dbReference>
<dbReference type="SUPFAM" id="SSF55785">
    <property type="entry name" value="PYP-like sensor domain (PAS domain)"/>
    <property type="match status" value="1"/>
</dbReference>
<dbReference type="EMBL" id="BMQC01000002">
    <property type="protein sequence ID" value="GGK17751.1"/>
    <property type="molecule type" value="Genomic_DNA"/>
</dbReference>
<feature type="domain" description="PAC" evidence="20">
    <location>
        <begin position="354"/>
        <end position="406"/>
    </location>
</feature>
<evidence type="ECO:0000256" key="5">
    <source>
        <dbReference type="ARBA" id="ARBA00022553"/>
    </source>
</evidence>
<dbReference type="InterPro" id="IPR000700">
    <property type="entry name" value="PAS-assoc_C"/>
</dbReference>
<feature type="transmembrane region" description="Helical" evidence="17">
    <location>
        <begin position="51"/>
        <end position="67"/>
    </location>
</feature>
<dbReference type="PROSITE" id="PS50112">
    <property type="entry name" value="PAS"/>
    <property type="match status" value="1"/>
</dbReference>
<dbReference type="NCBIfam" id="TIGR00229">
    <property type="entry name" value="sensory_box"/>
    <property type="match status" value="1"/>
</dbReference>
<keyword evidence="15" id="KW-0175">Coiled coil</keyword>
<evidence type="ECO:0000256" key="12">
    <source>
        <dbReference type="ARBA" id="ARBA00023012"/>
    </source>
</evidence>
<dbReference type="Pfam" id="PF02518">
    <property type="entry name" value="HATPase_c"/>
    <property type="match status" value="1"/>
</dbReference>
<keyword evidence="12" id="KW-0902">Two-component regulatory system</keyword>
<reference evidence="21" key="1">
    <citation type="journal article" date="2014" name="Int. J. Syst. Evol. Microbiol.">
        <title>Complete genome sequence of Corynebacterium casei LMG S-19264T (=DSM 44701T), isolated from a smear-ripened cheese.</title>
        <authorList>
            <consortium name="US DOE Joint Genome Institute (JGI-PGF)"/>
            <person name="Walter F."/>
            <person name="Albersmeier A."/>
            <person name="Kalinowski J."/>
            <person name="Ruckert C."/>
        </authorList>
    </citation>
    <scope>NUCLEOTIDE SEQUENCE</scope>
    <source>
        <strain evidence="21">JCM 3091</strain>
    </source>
</reference>
<keyword evidence="5" id="KW-0597">Phosphoprotein</keyword>
<evidence type="ECO:0000259" key="18">
    <source>
        <dbReference type="PROSITE" id="PS50109"/>
    </source>
</evidence>
<feature type="compositionally biased region" description="Low complexity" evidence="16">
    <location>
        <begin position="659"/>
        <end position="670"/>
    </location>
</feature>
<evidence type="ECO:0000259" key="20">
    <source>
        <dbReference type="PROSITE" id="PS50113"/>
    </source>
</evidence>
<evidence type="ECO:0000256" key="15">
    <source>
        <dbReference type="SAM" id="Coils"/>
    </source>
</evidence>
<dbReference type="InterPro" id="IPR035965">
    <property type="entry name" value="PAS-like_dom_sf"/>
</dbReference>
<comment type="catalytic activity">
    <reaction evidence="1">
        <text>ATP + protein L-histidine = ADP + protein N-phospho-L-histidine.</text>
        <dbReference type="EC" id="2.7.13.3"/>
    </reaction>
</comment>
<feature type="transmembrane region" description="Helical" evidence="17">
    <location>
        <begin position="254"/>
        <end position="277"/>
    </location>
</feature>
<feature type="transmembrane region" description="Helical" evidence="17">
    <location>
        <begin position="120"/>
        <end position="140"/>
    </location>
</feature>
<comment type="subcellular location">
    <subcellularLocation>
        <location evidence="3">Cell membrane</location>
    </subcellularLocation>
    <subcellularLocation>
        <location evidence="2">Membrane</location>
        <topology evidence="2">Multi-pass membrane protein</topology>
    </subcellularLocation>
</comment>
<dbReference type="InterPro" id="IPR050351">
    <property type="entry name" value="BphY/WalK/GraS-like"/>
</dbReference>
<gene>
    <name evidence="21" type="ORF">GCM10010124_07910</name>
</gene>
<keyword evidence="7 17" id="KW-0812">Transmembrane</keyword>
<evidence type="ECO:0000256" key="7">
    <source>
        <dbReference type="ARBA" id="ARBA00022692"/>
    </source>
</evidence>
<keyword evidence="6" id="KW-0808">Transferase</keyword>
<dbReference type="InterPro" id="IPR000014">
    <property type="entry name" value="PAS"/>
</dbReference>
<evidence type="ECO:0000256" key="3">
    <source>
        <dbReference type="ARBA" id="ARBA00004236"/>
    </source>
</evidence>
<feature type="coiled-coil region" evidence="15">
    <location>
        <begin position="397"/>
        <end position="428"/>
    </location>
</feature>
<dbReference type="CDD" id="cd00082">
    <property type="entry name" value="HisKA"/>
    <property type="match status" value="1"/>
</dbReference>
<dbReference type="RefSeq" id="WP_189112791.1">
    <property type="nucleotide sequence ID" value="NZ_BMQC01000002.1"/>
</dbReference>
<dbReference type="InterPro" id="IPR005467">
    <property type="entry name" value="His_kinase_dom"/>
</dbReference>
<dbReference type="GO" id="GO:0000156">
    <property type="term" value="F:phosphorelay response regulator activity"/>
    <property type="evidence" value="ECO:0007669"/>
    <property type="project" value="TreeGrafter"/>
</dbReference>
<dbReference type="PROSITE" id="PS50113">
    <property type="entry name" value="PAC"/>
    <property type="match status" value="1"/>
</dbReference>
<evidence type="ECO:0000256" key="10">
    <source>
        <dbReference type="ARBA" id="ARBA00022840"/>
    </source>
</evidence>
<dbReference type="InterPro" id="IPR003594">
    <property type="entry name" value="HATPase_dom"/>
</dbReference>
<dbReference type="CDD" id="cd00130">
    <property type="entry name" value="PAS"/>
    <property type="match status" value="1"/>
</dbReference>
<evidence type="ECO:0000256" key="9">
    <source>
        <dbReference type="ARBA" id="ARBA00022777"/>
    </source>
</evidence>
<dbReference type="PANTHER" id="PTHR42878">
    <property type="entry name" value="TWO-COMPONENT HISTIDINE KINASE"/>
    <property type="match status" value="1"/>
</dbReference>
<evidence type="ECO:0000256" key="8">
    <source>
        <dbReference type="ARBA" id="ARBA00022741"/>
    </source>
</evidence>
<dbReference type="SMART" id="SM00091">
    <property type="entry name" value="PAS"/>
    <property type="match status" value="1"/>
</dbReference>
<reference evidence="21" key="2">
    <citation type="submission" date="2020-09" db="EMBL/GenBank/DDBJ databases">
        <authorList>
            <person name="Sun Q."/>
            <person name="Ohkuma M."/>
        </authorList>
    </citation>
    <scope>NUCLEOTIDE SEQUENCE</scope>
    <source>
        <strain evidence="21">JCM 3091</strain>
    </source>
</reference>
<evidence type="ECO:0000313" key="22">
    <source>
        <dbReference type="Proteomes" id="UP000662200"/>
    </source>
</evidence>
<dbReference type="Gene3D" id="3.30.565.10">
    <property type="entry name" value="Histidine kinase-like ATPase, C-terminal domain"/>
    <property type="match status" value="1"/>
</dbReference>
<dbReference type="AlphaFoldDB" id="A0A8J3BKP2"/>
<evidence type="ECO:0000256" key="14">
    <source>
        <dbReference type="ARBA" id="ARBA00039401"/>
    </source>
</evidence>
<dbReference type="SUPFAM" id="SSF47384">
    <property type="entry name" value="Homodimeric domain of signal transducing histidine kinase"/>
    <property type="match status" value="1"/>
</dbReference>
<keyword evidence="8" id="KW-0547">Nucleotide-binding</keyword>
<dbReference type="Gene3D" id="1.10.287.130">
    <property type="match status" value="1"/>
</dbReference>
<dbReference type="Pfam" id="PF13426">
    <property type="entry name" value="PAS_9"/>
    <property type="match status" value="1"/>
</dbReference>
<keyword evidence="10" id="KW-0067">ATP-binding</keyword>
<feature type="domain" description="PAS" evidence="19">
    <location>
        <begin position="294"/>
        <end position="339"/>
    </location>
</feature>